<dbReference type="Proteomes" id="UP000241426">
    <property type="component" value="Unassembled WGS sequence"/>
</dbReference>
<reference evidence="2 3" key="1">
    <citation type="submission" date="2018-01" db="EMBL/GenBank/DDBJ databases">
        <title>Whole genome sequencing of Histamine producing bacteria.</title>
        <authorList>
            <person name="Butler K."/>
        </authorList>
    </citation>
    <scope>NUCLEOTIDE SEQUENCE [LARGE SCALE GENOMIC DNA]</scope>
    <source>
        <strain evidence="2 3">FS-7.2</strain>
    </source>
</reference>
<dbReference type="Gene3D" id="2.60.40.10">
    <property type="entry name" value="Immunoglobulins"/>
    <property type="match status" value="1"/>
</dbReference>
<dbReference type="RefSeq" id="WP_107290260.1">
    <property type="nucleotide sequence ID" value="NZ_PYNF01000066.1"/>
</dbReference>
<keyword evidence="1" id="KW-0732">Signal</keyword>
<comment type="caution">
    <text evidence="2">The sequence shown here is derived from an EMBL/GenBank/DDBJ whole genome shotgun (WGS) entry which is preliminary data.</text>
</comment>
<accession>A0A2T3KA01</accession>
<evidence type="ECO:0008006" key="4">
    <source>
        <dbReference type="Google" id="ProtNLM"/>
    </source>
</evidence>
<evidence type="ECO:0000256" key="1">
    <source>
        <dbReference type="SAM" id="SignalP"/>
    </source>
</evidence>
<name>A0A2T3KA01_9GAMM</name>
<evidence type="ECO:0000313" key="2">
    <source>
        <dbReference type="EMBL" id="PSU87544.1"/>
    </source>
</evidence>
<dbReference type="SUPFAM" id="SSF49354">
    <property type="entry name" value="PapD-like"/>
    <property type="match status" value="1"/>
</dbReference>
<gene>
    <name evidence="2" type="ORF">C9J27_26085</name>
</gene>
<feature type="signal peptide" evidence="1">
    <location>
        <begin position="1"/>
        <end position="21"/>
    </location>
</feature>
<dbReference type="InterPro" id="IPR013783">
    <property type="entry name" value="Ig-like_fold"/>
</dbReference>
<dbReference type="InterPro" id="IPR008962">
    <property type="entry name" value="PapD-like_sf"/>
</dbReference>
<proteinExistence type="predicted"/>
<evidence type="ECO:0000313" key="3">
    <source>
        <dbReference type="Proteomes" id="UP000241426"/>
    </source>
</evidence>
<organism evidence="2 3">
    <name type="scientific">Photobacterium kishitanii</name>
    <dbReference type="NCBI Taxonomy" id="318456"/>
    <lineage>
        <taxon>Bacteria</taxon>
        <taxon>Pseudomonadati</taxon>
        <taxon>Pseudomonadota</taxon>
        <taxon>Gammaproteobacteria</taxon>
        <taxon>Vibrionales</taxon>
        <taxon>Vibrionaceae</taxon>
        <taxon>Photobacterium</taxon>
    </lineage>
</organism>
<sequence>MKTAMKSALLALLFVPTLVQAIGINSMIEFSKNDEGRFVITNSEDYRQFIQVAIASIEIKDGKLVKHPYTRDNIDLWSLTVRPSKAVIDPGLQKDFKVTYNGKPSEREDRDKIFQVTFVPTPYFAEGEPAKKAVQIAIGFAPIFVVPAKTDQPLNYSLSFNSQHMQFSNNGNSYIRALLDSCPSSVKGDARESCSKVVYVLAGRNLEVTLTPEMKKASSMKVELSTHHLTYKKTVILERGKTVTSQ</sequence>
<dbReference type="AlphaFoldDB" id="A0A2T3KA01"/>
<protein>
    <recommendedName>
        <fullName evidence="4">Molecular chaperone</fullName>
    </recommendedName>
</protein>
<dbReference type="EMBL" id="PYNF01000066">
    <property type="protein sequence ID" value="PSU87544.1"/>
    <property type="molecule type" value="Genomic_DNA"/>
</dbReference>
<feature type="chain" id="PRO_5015591972" description="Molecular chaperone" evidence="1">
    <location>
        <begin position="22"/>
        <end position="246"/>
    </location>
</feature>